<feature type="transmembrane region" description="Helical" evidence="6">
    <location>
        <begin position="303"/>
        <end position="321"/>
    </location>
</feature>
<protein>
    <submittedName>
        <fullName evidence="7">Oligosaccharide flippase family protein</fullName>
    </submittedName>
</protein>
<evidence type="ECO:0000256" key="3">
    <source>
        <dbReference type="ARBA" id="ARBA00022692"/>
    </source>
</evidence>
<evidence type="ECO:0000313" key="8">
    <source>
        <dbReference type="Proteomes" id="UP000798602"/>
    </source>
</evidence>
<evidence type="ECO:0000256" key="4">
    <source>
        <dbReference type="ARBA" id="ARBA00022989"/>
    </source>
</evidence>
<dbReference type="PANTHER" id="PTHR30250">
    <property type="entry name" value="PST FAMILY PREDICTED COLANIC ACID TRANSPORTER"/>
    <property type="match status" value="1"/>
</dbReference>
<dbReference type="RefSeq" id="WP_166537158.1">
    <property type="nucleotide sequence ID" value="NZ_JAABLM010000009.1"/>
</dbReference>
<comment type="caution">
    <text evidence="7">The sequence shown here is derived from an EMBL/GenBank/DDBJ whole genome shotgun (WGS) entry which is preliminary data.</text>
</comment>
<reference evidence="8" key="1">
    <citation type="submission" date="2020-01" db="EMBL/GenBank/DDBJ databases">
        <title>Sphingomonas sp. strain CSW-10.</title>
        <authorList>
            <person name="Chen W.-M."/>
        </authorList>
    </citation>
    <scope>NUCLEOTIDE SEQUENCE [LARGE SCALE GENOMIC DNA]</scope>
    <source>
        <strain evidence="8">NST-5</strain>
    </source>
</reference>
<evidence type="ECO:0000256" key="6">
    <source>
        <dbReference type="SAM" id="Phobius"/>
    </source>
</evidence>
<sequence>MYKKVLHSTFVKVASLNSFSVVIKILSGLITSKIVATFLGASGMALLSNLRNFYSSVETVASLGFQNGIVKYAAENKSDVSQLKKTVATLFISMLCAAIIVGIFLFFAAEFLRQEVFGFGAFGFVFQLMAFALPFYILGLLFTNILNGFAQFKAVIFINIAGNILGLLLTVFLVIWYGINGAFIATVLLPAFIFLVSLIFVSKEIRLAEMVSPAHFDFKIIKQLAGFSLMTFVSGFIGPMIYLMIRNNIINTIGTTEAGFWAAVERISFNYMLFVSTLLTVYFMPKLVEAKTTVQTGAIFRNYFKSVLPVFALLLIGIYIFREFITKILFSADFLPIGELLPWQLAGDFFKAASLILGYQFFAKKMTITFIISEILSLSILYCSSLYFIEAQGSQGVVIAYFITYLIYFLGLSIFFRKELLR</sequence>
<dbReference type="CDD" id="cd13125">
    <property type="entry name" value="MATE_like_10"/>
    <property type="match status" value="1"/>
</dbReference>
<dbReference type="InterPro" id="IPR050833">
    <property type="entry name" value="Poly_Biosynth_Transport"/>
</dbReference>
<organism evidence="7 8">
    <name type="scientific">Flavobacterium ichthyis</name>
    <dbReference type="NCBI Taxonomy" id="2698827"/>
    <lineage>
        <taxon>Bacteria</taxon>
        <taxon>Pseudomonadati</taxon>
        <taxon>Bacteroidota</taxon>
        <taxon>Flavobacteriia</taxon>
        <taxon>Flavobacteriales</taxon>
        <taxon>Flavobacteriaceae</taxon>
        <taxon>Flavobacterium</taxon>
    </lineage>
</organism>
<evidence type="ECO:0000256" key="5">
    <source>
        <dbReference type="ARBA" id="ARBA00023136"/>
    </source>
</evidence>
<evidence type="ECO:0000313" key="7">
    <source>
        <dbReference type="EMBL" id="NBL65335.1"/>
    </source>
</evidence>
<keyword evidence="4 6" id="KW-1133">Transmembrane helix</keyword>
<dbReference type="InterPro" id="IPR044550">
    <property type="entry name" value="WzxE"/>
</dbReference>
<feature type="transmembrane region" description="Helical" evidence="6">
    <location>
        <begin position="224"/>
        <end position="245"/>
    </location>
</feature>
<accession>A0ABW9Z8Y2</accession>
<keyword evidence="8" id="KW-1185">Reference proteome</keyword>
<feature type="transmembrane region" description="Helical" evidence="6">
    <location>
        <begin position="121"/>
        <end position="142"/>
    </location>
</feature>
<dbReference type="PANTHER" id="PTHR30250:SF30">
    <property type="entry name" value="LIPID III FLIPPASE"/>
    <property type="match status" value="1"/>
</dbReference>
<name>A0ABW9Z8Y2_9FLAO</name>
<feature type="transmembrane region" description="Helical" evidence="6">
    <location>
        <begin position="154"/>
        <end position="177"/>
    </location>
</feature>
<dbReference type="EMBL" id="JAABLM010000009">
    <property type="protein sequence ID" value="NBL65335.1"/>
    <property type="molecule type" value="Genomic_DNA"/>
</dbReference>
<feature type="transmembrane region" description="Helical" evidence="6">
    <location>
        <begin position="341"/>
        <end position="362"/>
    </location>
</feature>
<feature type="transmembrane region" description="Helical" evidence="6">
    <location>
        <begin position="369"/>
        <end position="389"/>
    </location>
</feature>
<evidence type="ECO:0000256" key="2">
    <source>
        <dbReference type="ARBA" id="ARBA00022475"/>
    </source>
</evidence>
<comment type="subcellular location">
    <subcellularLocation>
        <location evidence="1">Cell membrane</location>
        <topology evidence="1">Multi-pass membrane protein</topology>
    </subcellularLocation>
</comment>
<keyword evidence="5 6" id="KW-0472">Membrane</keyword>
<keyword evidence="3 6" id="KW-0812">Transmembrane</keyword>
<gene>
    <name evidence="7" type="ORF">GV828_09015</name>
</gene>
<dbReference type="Proteomes" id="UP000798602">
    <property type="component" value="Unassembled WGS sequence"/>
</dbReference>
<dbReference type="Pfam" id="PF01943">
    <property type="entry name" value="Polysacc_synt"/>
    <property type="match status" value="1"/>
</dbReference>
<proteinExistence type="predicted"/>
<feature type="transmembrane region" description="Helical" evidence="6">
    <location>
        <begin position="260"/>
        <end position="283"/>
    </location>
</feature>
<keyword evidence="2" id="KW-1003">Cell membrane</keyword>
<evidence type="ECO:0000256" key="1">
    <source>
        <dbReference type="ARBA" id="ARBA00004651"/>
    </source>
</evidence>
<feature type="transmembrane region" description="Helical" evidence="6">
    <location>
        <begin position="183"/>
        <end position="203"/>
    </location>
</feature>
<dbReference type="InterPro" id="IPR002797">
    <property type="entry name" value="Polysacc_synth"/>
</dbReference>
<feature type="transmembrane region" description="Helical" evidence="6">
    <location>
        <begin position="86"/>
        <end position="109"/>
    </location>
</feature>
<feature type="transmembrane region" description="Helical" evidence="6">
    <location>
        <begin position="395"/>
        <end position="416"/>
    </location>
</feature>
<feature type="transmembrane region" description="Helical" evidence="6">
    <location>
        <begin position="21"/>
        <end position="47"/>
    </location>
</feature>